<feature type="region of interest" description="Disordered" evidence="1">
    <location>
        <begin position="1"/>
        <end position="20"/>
    </location>
</feature>
<evidence type="ECO:0008006" key="4">
    <source>
        <dbReference type="Google" id="ProtNLM"/>
    </source>
</evidence>
<dbReference type="Gene3D" id="2.60.200.20">
    <property type="match status" value="1"/>
</dbReference>
<name>A0AAD4QFW5_9AGAM</name>
<sequence>MIEPFVSDFESTNGTHVNGKAIPTSRYYKLKVSNENTLSSTTKWHNPLHASRLRFPTNVVARYGTAQRLPSVPAVKLTPSLAT</sequence>
<dbReference type="SUPFAM" id="SSF49879">
    <property type="entry name" value="SMAD/FHA domain"/>
    <property type="match status" value="1"/>
</dbReference>
<evidence type="ECO:0000256" key="1">
    <source>
        <dbReference type="SAM" id="MobiDB-lite"/>
    </source>
</evidence>
<dbReference type="AlphaFoldDB" id="A0AAD4QFW5"/>
<comment type="caution">
    <text evidence="2">The sequence shown here is derived from an EMBL/GenBank/DDBJ whole genome shotgun (WGS) entry which is preliminary data.</text>
</comment>
<dbReference type="InterPro" id="IPR008984">
    <property type="entry name" value="SMAD_FHA_dom_sf"/>
</dbReference>
<keyword evidence="3" id="KW-1185">Reference proteome</keyword>
<dbReference type="Proteomes" id="UP001201163">
    <property type="component" value="Unassembled WGS sequence"/>
</dbReference>
<evidence type="ECO:0000313" key="3">
    <source>
        <dbReference type="Proteomes" id="UP001201163"/>
    </source>
</evidence>
<proteinExistence type="predicted"/>
<gene>
    <name evidence="2" type="ORF">EDB92DRAFT_1581808</name>
</gene>
<protein>
    <recommendedName>
        <fullName evidence="4">FHA domain-containing protein</fullName>
    </recommendedName>
</protein>
<evidence type="ECO:0000313" key="2">
    <source>
        <dbReference type="EMBL" id="KAH8996210.1"/>
    </source>
</evidence>
<reference evidence="2" key="1">
    <citation type="submission" date="2022-01" db="EMBL/GenBank/DDBJ databases">
        <title>Comparative genomics reveals a dynamic genome evolution in the ectomycorrhizal milk-cap (Lactarius) mushrooms.</title>
        <authorList>
            <consortium name="DOE Joint Genome Institute"/>
            <person name="Lebreton A."/>
            <person name="Tang N."/>
            <person name="Kuo A."/>
            <person name="LaButti K."/>
            <person name="Drula E."/>
            <person name="Barry K."/>
            <person name="Clum A."/>
            <person name="Lipzen A."/>
            <person name="Mousain D."/>
            <person name="Ng V."/>
            <person name="Wang R."/>
            <person name="Wang X."/>
            <person name="Dai Y."/>
            <person name="Henrissat B."/>
            <person name="Grigoriev I.V."/>
            <person name="Guerin-Laguette A."/>
            <person name="Yu F."/>
            <person name="Martin F.M."/>
        </authorList>
    </citation>
    <scope>NUCLEOTIDE SEQUENCE</scope>
    <source>
        <strain evidence="2">QP</strain>
    </source>
</reference>
<dbReference type="EMBL" id="JAKELL010000009">
    <property type="protein sequence ID" value="KAH8996210.1"/>
    <property type="molecule type" value="Genomic_DNA"/>
</dbReference>
<accession>A0AAD4QFW5</accession>
<organism evidence="2 3">
    <name type="scientific">Lactarius akahatsu</name>
    <dbReference type="NCBI Taxonomy" id="416441"/>
    <lineage>
        <taxon>Eukaryota</taxon>
        <taxon>Fungi</taxon>
        <taxon>Dikarya</taxon>
        <taxon>Basidiomycota</taxon>
        <taxon>Agaricomycotina</taxon>
        <taxon>Agaricomycetes</taxon>
        <taxon>Russulales</taxon>
        <taxon>Russulaceae</taxon>
        <taxon>Lactarius</taxon>
    </lineage>
</organism>